<evidence type="ECO:0000256" key="3">
    <source>
        <dbReference type="ARBA" id="ARBA00023002"/>
    </source>
</evidence>
<evidence type="ECO:0000313" key="5">
    <source>
        <dbReference type="Proteomes" id="UP000268033"/>
    </source>
</evidence>
<evidence type="ECO:0000256" key="1">
    <source>
        <dbReference type="ARBA" id="ARBA00006484"/>
    </source>
</evidence>
<dbReference type="SUPFAM" id="SSF51735">
    <property type="entry name" value="NAD(P)-binding Rossmann-fold domains"/>
    <property type="match status" value="1"/>
</dbReference>
<name>A0A3N1PCY0_9GAMM</name>
<dbReference type="PANTHER" id="PTHR43639:SF1">
    <property type="entry name" value="SHORT-CHAIN DEHYDROGENASE_REDUCTASE FAMILY PROTEIN"/>
    <property type="match status" value="1"/>
</dbReference>
<dbReference type="PRINTS" id="PR00080">
    <property type="entry name" value="SDRFAMILY"/>
</dbReference>
<keyword evidence="2" id="KW-0521">NADP</keyword>
<evidence type="ECO:0000313" key="4">
    <source>
        <dbReference type="EMBL" id="ROQ24867.1"/>
    </source>
</evidence>
<dbReference type="Pfam" id="PF13561">
    <property type="entry name" value="adh_short_C2"/>
    <property type="match status" value="1"/>
</dbReference>
<organism evidence="4 5">
    <name type="scientific">Gallaecimonas pentaromativorans</name>
    <dbReference type="NCBI Taxonomy" id="584787"/>
    <lineage>
        <taxon>Bacteria</taxon>
        <taxon>Pseudomonadati</taxon>
        <taxon>Pseudomonadota</taxon>
        <taxon>Gammaproteobacteria</taxon>
        <taxon>Enterobacterales</taxon>
        <taxon>Gallaecimonadaceae</taxon>
        <taxon>Gallaecimonas</taxon>
    </lineage>
</organism>
<comment type="caution">
    <text evidence="4">The sequence shown here is derived from an EMBL/GenBank/DDBJ whole genome shotgun (WGS) entry which is preliminary data.</text>
</comment>
<evidence type="ECO:0000256" key="2">
    <source>
        <dbReference type="ARBA" id="ARBA00022857"/>
    </source>
</evidence>
<dbReference type="PRINTS" id="PR00081">
    <property type="entry name" value="GDHRDH"/>
</dbReference>
<dbReference type="Gene3D" id="3.40.50.720">
    <property type="entry name" value="NAD(P)-binding Rossmann-like Domain"/>
    <property type="match status" value="1"/>
</dbReference>
<dbReference type="AlphaFoldDB" id="A0A3N1PCY0"/>
<dbReference type="InterPro" id="IPR036291">
    <property type="entry name" value="NAD(P)-bd_dom_sf"/>
</dbReference>
<gene>
    <name evidence="4" type="ORF">EDC28_106114</name>
</gene>
<protein>
    <submittedName>
        <fullName evidence="4">NAD(P)-dependent dehydrogenase (Short-subunit alcohol dehydrogenase family)</fullName>
    </submittedName>
</protein>
<accession>A0A3N1PCY0</accession>
<dbReference type="OrthoDB" id="9803333at2"/>
<dbReference type="PANTHER" id="PTHR43639">
    <property type="entry name" value="OXIDOREDUCTASE, SHORT-CHAIN DEHYDROGENASE/REDUCTASE FAMILY (AFU_ORTHOLOGUE AFUA_5G02870)"/>
    <property type="match status" value="1"/>
</dbReference>
<dbReference type="FunFam" id="3.40.50.720:FF:000374">
    <property type="entry name" value="3-oxoacyl-(Acyl-carrier-protein) reductase"/>
    <property type="match status" value="1"/>
</dbReference>
<dbReference type="Proteomes" id="UP000268033">
    <property type="component" value="Unassembled WGS sequence"/>
</dbReference>
<proteinExistence type="inferred from homology"/>
<dbReference type="RefSeq" id="WP_050660842.1">
    <property type="nucleotide sequence ID" value="NZ_JBLXAC010000024.1"/>
</dbReference>
<dbReference type="InterPro" id="IPR002347">
    <property type="entry name" value="SDR_fam"/>
</dbReference>
<sequence>MHHHPIALITGGSRGLGRDTALTLAKRGVDIIITYHSNQQAADAVVAEATALGATAQALQLDTGNIHAFGAFKSQLSALLAGTWQGRPLNYLVNNAGTSLHVPMMSASESQFDEVMNVHVKGVFFLTQALVPLMADGGAIVHISSGLTRFTLPGSGLYGAMKGAVEVLSRYWAAELAARQIRVNTLAPGAIATDFSGGMVRDNPDVHEKVKGFTALGRVGQPEDIGKAVAMLLSNDSGWITGQRIEASGGMVL</sequence>
<dbReference type="GO" id="GO:0016491">
    <property type="term" value="F:oxidoreductase activity"/>
    <property type="evidence" value="ECO:0007669"/>
    <property type="project" value="UniProtKB-KW"/>
</dbReference>
<reference evidence="4 5" key="1">
    <citation type="submission" date="2018-11" db="EMBL/GenBank/DDBJ databases">
        <title>Genomic Encyclopedia of Type Strains, Phase IV (KMG-IV): sequencing the most valuable type-strain genomes for metagenomic binning, comparative biology and taxonomic classification.</title>
        <authorList>
            <person name="Goeker M."/>
        </authorList>
    </citation>
    <scope>NUCLEOTIDE SEQUENCE [LARGE SCALE GENOMIC DNA]</scope>
    <source>
        <strain evidence="4 5">DSM 21945</strain>
    </source>
</reference>
<dbReference type="EMBL" id="RJUL01000006">
    <property type="protein sequence ID" value="ROQ24867.1"/>
    <property type="molecule type" value="Genomic_DNA"/>
</dbReference>
<keyword evidence="5" id="KW-1185">Reference proteome</keyword>
<dbReference type="STRING" id="584787.GCA_001247655_02310"/>
<comment type="similarity">
    <text evidence="1">Belongs to the short-chain dehydrogenases/reductases (SDR) family.</text>
</comment>
<keyword evidence="3" id="KW-0560">Oxidoreductase</keyword>